<organism evidence="1 2">
    <name type="scientific">Streptomyces incanus</name>
    <dbReference type="NCBI Taxonomy" id="887453"/>
    <lineage>
        <taxon>Bacteria</taxon>
        <taxon>Bacillati</taxon>
        <taxon>Actinomycetota</taxon>
        <taxon>Actinomycetes</taxon>
        <taxon>Kitasatosporales</taxon>
        <taxon>Streptomycetaceae</taxon>
        <taxon>Streptomyces</taxon>
    </lineage>
</organism>
<dbReference type="RefSeq" id="WP_381212268.1">
    <property type="nucleotide sequence ID" value="NZ_JBHSPC010000044.1"/>
</dbReference>
<dbReference type="Proteomes" id="UP001596183">
    <property type="component" value="Unassembled WGS sequence"/>
</dbReference>
<accession>A0ABW0XPT6</accession>
<evidence type="ECO:0000313" key="1">
    <source>
        <dbReference type="EMBL" id="MFC5671702.1"/>
    </source>
</evidence>
<name>A0ABW0XPT6_9ACTN</name>
<reference evidence="2" key="1">
    <citation type="journal article" date="2019" name="Int. J. Syst. Evol. Microbiol.">
        <title>The Global Catalogue of Microorganisms (GCM) 10K type strain sequencing project: providing services to taxonomists for standard genome sequencing and annotation.</title>
        <authorList>
            <consortium name="The Broad Institute Genomics Platform"/>
            <consortium name="The Broad Institute Genome Sequencing Center for Infectious Disease"/>
            <person name="Wu L."/>
            <person name="Ma J."/>
        </authorList>
    </citation>
    <scope>NUCLEOTIDE SEQUENCE [LARGE SCALE GENOMIC DNA]</scope>
    <source>
        <strain evidence="2">JCM 13852</strain>
    </source>
</reference>
<protein>
    <submittedName>
        <fullName evidence="1">Uncharacterized protein</fullName>
    </submittedName>
</protein>
<dbReference type="EMBL" id="JBHSPC010000044">
    <property type="protein sequence ID" value="MFC5671702.1"/>
    <property type="molecule type" value="Genomic_DNA"/>
</dbReference>
<gene>
    <name evidence="1" type="ORF">ACFP2V_16735</name>
</gene>
<comment type="caution">
    <text evidence="1">The sequence shown here is derived from an EMBL/GenBank/DDBJ whole genome shotgun (WGS) entry which is preliminary data.</text>
</comment>
<sequence length="113" mass="12891">MWLGITADQLVTIYKSRFYVLAQREAQMYFDTNGRKIAASHHTYGNGQTKQDYIDLMAHMENPETTPPPAGYTAPFYKADREAEMRSAHAHFQARLDKEIAAGRWTPPGSREV</sequence>
<keyword evidence="2" id="KW-1185">Reference proteome</keyword>
<proteinExistence type="predicted"/>
<evidence type="ECO:0000313" key="2">
    <source>
        <dbReference type="Proteomes" id="UP001596183"/>
    </source>
</evidence>